<dbReference type="CDD" id="cd00063">
    <property type="entry name" value="FN3"/>
    <property type="match status" value="1"/>
</dbReference>
<dbReference type="STRING" id="1227739.Hsw_1797"/>
<feature type="chain" id="PRO_5004910112" description="Fibronectin type-III domain-containing protein" evidence="2">
    <location>
        <begin position="46"/>
        <end position="363"/>
    </location>
</feature>
<dbReference type="KEGG" id="hsw:Hsw_1797"/>
<dbReference type="HOGENOM" id="CLU_849346_0_0_10"/>
<dbReference type="PROSITE" id="PS50853">
    <property type="entry name" value="FN3"/>
    <property type="match status" value="1"/>
</dbReference>
<feature type="signal peptide" evidence="2">
    <location>
        <begin position="1"/>
        <end position="45"/>
    </location>
</feature>
<evidence type="ECO:0000256" key="1">
    <source>
        <dbReference type="SAM" id="MobiDB-lite"/>
    </source>
</evidence>
<evidence type="ECO:0000313" key="4">
    <source>
        <dbReference type="EMBL" id="AHJ97392.1"/>
    </source>
</evidence>
<name>W8F057_9BACT</name>
<evidence type="ECO:0000313" key="5">
    <source>
        <dbReference type="Proteomes" id="UP000019423"/>
    </source>
</evidence>
<dbReference type="EMBL" id="CP007145">
    <property type="protein sequence ID" value="AHJ97392.1"/>
    <property type="molecule type" value="Genomic_DNA"/>
</dbReference>
<dbReference type="InterPro" id="IPR036116">
    <property type="entry name" value="FN3_sf"/>
</dbReference>
<evidence type="ECO:0000259" key="3">
    <source>
        <dbReference type="PROSITE" id="PS50853"/>
    </source>
</evidence>
<keyword evidence="5" id="KW-1185">Reference proteome</keyword>
<dbReference type="SUPFAM" id="SSF49265">
    <property type="entry name" value="Fibronectin type III"/>
    <property type="match status" value="1"/>
</dbReference>
<keyword evidence="2" id="KW-0732">Signal</keyword>
<dbReference type="AlphaFoldDB" id="W8F057"/>
<reference evidence="4 5" key="1">
    <citation type="submission" date="2014-01" db="EMBL/GenBank/DDBJ databases">
        <title>Complete genome sequence of ionizing-radiation resistance bacterium Hymenobacter swuensis DY53.</title>
        <authorList>
            <person name="Jung J.-H."/>
            <person name="Jeong S.-W."/>
            <person name="Joe M.-H."/>
            <person name="Cho y.-j."/>
            <person name="Kim M.-K."/>
            <person name="Lim S.-Y."/>
        </authorList>
    </citation>
    <scope>NUCLEOTIDE SEQUENCE [LARGE SCALE GENOMIC DNA]</scope>
    <source>
        <strain evidence="4 5">DY53</strain>
    </source>
</reference>
<dbReference type="CDD" id="cd04486">
    <property type="entry name" value="YhcR_OBF_like"/>
    <property type="match status" value="1"/>
</dbReference>
<feature type="region of interest" description="Disordered" evidence="1">
    <location>
        <begin position="51"/>
        <end position="72"/>
    </location>
</feature>
<dbReference type="PATRIC" id="fig|1227739.3.peg.2018"/>
<evidence type="ECO:0000256" key="2">
    <source>
        <dbReference type="SAM" id="SignalP"/>
    </source>
</evidence>
<accession>W8F057</accession>
<gene>
    <name evidence="4" type="ORF">Hsw_1797</name>
</gene>
<organism evidence="4 5">
    <name type="scientific">Hymenobacter swuensis DY53</name>
    <dbReference type="NCBI Taxonomy" id="1227739"/>
    <lineage>
        <taxon>Bacteria</taxon>
        <taxon>Pseudomonadati</taxon>
        <taxon>Bacteroidota</taxon>
        <taxon>Cytophagia</taxon>
        <taxon>Cytophagales</taxon>
        <taxon>Hymenobacteraceae</taxon>
        <taxon>Hymenobacter</taxon>
    </lineage>
</organism>
<protein>
    <recommendedName>
        <fullName evidence="3">Fibronectin type-III domain-containing protein</fullName>
    </recommendedName>
</protein>
<dbReference type="Gene3D" id="2.60.40.10">
    <property type="entry name" value="Immunoglobulins"/>
    <property type="match status" value="1"/>
</dbReference>
<proteinExistence type="predicted"/>
<sequence length="363" mass="37876">MGLTVLLISSFFSASSLLPHTTTTPRMKRVLFSALLLSTVLGAQAQRQAARPKAAAQPVTPASVPPTVKAARTAGPGATVTVRGVVTNGPELGQLRFVQDAEAGLAIFSTTNTDLHALIPGDSVQITGTLKNYNGLLEMDPVASVTKLAAGRKVVPIEVGAADLATVFTDEYEGRLIRIKGLTSLTTATGTPIEALKGNTNYLLNGQRATPVRINVASMGEKGLLEKTPPTSTFDLIGTVSQFTQNGTGGYQLLPRLYADFVVAGGLPAIQGEPIPTNIYRNGFTVLFQTANPGTTKVEYGKTSALGTVINLPAPTTSHSVDIPNLEPSTSYYVRVSSTNAAGTSTSAAVPMLTDNKKKPAGR</sequence>
<dbReference type="eggNOG" id="COG4085">
    <property type="taxonomic scope" value="Bacteria"/>
</dbReference>
<feature type="domain" description="Fibronectin type-III" evidence="3">
    <location>
        <begin position="270"/>
        <end position="361"/>
    </location>
</feature>
<dbReference type="InterPro" id="IPR013783">
    <property type="entry name" value="Ig-like_fold"/>
</dbReference>
<dbReference type="InterPro" id="IPR003961">
    <property type="entry name" value="FN3_dom"/>
</dbReference>
<dbReference type="Proteomes" id="UP000019423">
    <property type="component" value="Chromosome"/>
</dbReference>